<comment type="subcellular location">
    <subcellularLocation>
        <location evidence="1">Membrane</location>
    </subcellularLocation>
</comment>
<dbReference type="InterPro" id="IPR005349">
    <property type="entry name" value="TMEM14"/>
</dbReference>
<proteinExistence type="inferred from homology"/>
<gene>
    <name evidence="7" type="ORF">ASTO00021_LOCUS782</name>
    <name evidence="8" type="ORF">ASTO00021_LOCUS783</name>
</gene>
<evidence type="ECO:0008006" key="9">
    <source>
        <dbReference type="Google" id="ProtNLM"/>
    </source>
</evidence>
<accession>A0A6S8AEH9</accession>
<comment type="similarity">
    <text evidence="2">Belongs to the TMEM14 family.</text>
</comment>
<name>A0A6S8AEH9_9STRA</name>
<evidence type="ECO:0000256" key="2">
    <source>
        <dbReference type="ARBA" id="ARBA00007590"/>
    </source>
</evidence>
<sequence>MRKVSGEAHASLGMSALLFSGGALGYARGKSIPSLVAGSVFGTGYAISGWLLSRGDGKEGHTLSLALSSTLFAVMGIRFAKSRKMMPAGALTGVSGLSATYHGVKAVEWW</sequence>
<keyword evidence="4 6" id="KW-1133">Transmembrane helix</keyword>
<dbReference type="Pfam" id="PF03647">
    <property type="entry name" value="Tmemb_14"/>
    <property type="match status" value="1"/>
</dbReference>
<organism evidence="8">
    <name type="scientific">Aplanochytrium stocchinoi</name>
    <dbReference type="NCBI Taxonomy" id="215587"/>
    <lineage>
        <taxon>Eukaryota</taxon>
        <taxon>Sar</taxon>
        <taxon>Stramenopiles</taxon>
        <taxon>Bigyra</taxon>
        <taxon>Labyrinthulomycetes</taxon>
        <taxon>Thraustochytrida</taxon>
        <taxon>Thraustochytriidae</taxon>
        <taxon>Aplanochytrium</taxon>
    </lineage>
</organism>
<keyword evidence="5 6" id="KW-0472">Membrane</keyword>
<dbReference type="EMBL" id="HBIN01001361">
    <property type="protein sequence ID" value="CAE0430454.1"/>
    <property type="molecule type" value="Transcribed_RNA"/>
</dbReference>
<feature type="transmembrane region" description="Helical" evidence="6">
    <location>
        <begin position="62"/>
        <end position="80"/>
    </location>
</feature>
<evidence type="ECO:0000256" key="6">
    <source>
        <dbReference type="SAM" id="Phobius"/>
    </source>
</evidence>
<protein>
    <recommendedName>
        <fullName evidence="9">Transmembrane protein 14C</fullName>
    </recommendedName>
</protein>
<dbReference type="PANTHER" id="PTHR12668">
    <property type="entry name" value="TRANSMEMBRANE PROTEIN 14, 15"/>
    <property type="match status" value="1"/>
</dbReference>
<evidence type="ECO:0000256" key="1">
    <source>
        <dbReference type="ARBA" id="ARBA00004370"/>
    </source>
</evidence>
<dbReference type="EMBL" id="HBIN01001362">
    <property type="protein sequence ID" value="CAE0430455.1"/>
    <property type="molecule type" value="Transcribed_RNA"/>
</dbReference>
<evidence type="ECO:0000313" key="8">
    <source>
        <dbReference type="EMBL" id="CAE0430455.1"/>
    </source>
</evidence>
<evidence type="ECO:0000256" key="3">
    <source>
        <dbReference type="ARBA" id="ARBA00022692"/>
    </source>
</evidence>
<dbReference type="AlphaFoldDB" id="A0A6S8AEH9"/>
<dbReference type="InterPro" id="IPR044890">
    <property type="entry name" value="TMEM14_sf"/>
</dbReference>
<evidence type="ECO:0000256" key="4">
    <source>
        <dbReference type="ARBA" id="ARBA00022989"/>
    </source>
</evidence>
<dbReference type="Gene3D" id="1.10.10.1740">
    <property type="entry name" value="Transmembrane protein 14-like"/>
    <property type="match status" value="1"/>
</dbReference>
<dbReference type="GO" id="GO:0016020">
    <property type="term" value="C:membrane"/>
    <property type="evidence" value="ECO:0007669"/>
    <property type="project" value="UniProtKB-SubCell"/>
</dbReference>
<evidence type="ECO:0000256" key="5">
    <source>
        <dbReference type="ARBA" id="ARBA00023136"/>
    </source>
</evidence>
<reference evidence="8" key="1">
    <citation type="submission" date="2021-01" db="EMBL/GenBank/DDBJ databases">
        <authorList>
            <person name="Corre E."/>
            <person name="Pelletier E."/>
            <person name="Niang G."/>
            <person name="Scheremetjew M."/>
            <person name="Finn R."/>
            <person name="Kale V."/>
            <person name="Holt S."/>
            <person name="Cochrane G."/>
            <person name="Meng A."/>
            <person name="Brown T."/>
            <person name="Cohen L."/>
        </authorList>
    </citation>
    <scope>NUCLEOTIDE SEQUENCE</scope>
    <source>
        <strain evidence="8">GSBS06</strain>
    </source>
</reference>
<keyword evidence="3 6" id="KW-0812">Transmembrane</keyword>
<dbReference type="PANTHER" id="PTHR12668:SF53">
    <property type="entry name" value="TMEM14 PROTEIN HOMOLOG YJR085C"/>
    <property type="match status" value="1"/>
</dbReference>
<evidence type="ECO:0000313" key="7">
    <source>
        <dbReference type="EMBL" id="CAE0430454.1"/>
    </source>
</evidence>